<feature type="compositionally biased region" description="Low complexity" evidence="1">
    <location>
        <begin position="297"/>
        <end position="307"/>
    </location>
</feature>
<feature type="region of interest" description="Disordered" evidence="1">
    <location>
        <begin position="270"/>
        <end position="356"/>
    </location>
</feature>
<sequence length="356" mass="38009">MFVTFSRVQPQIVFYGPGGQGQPILFNPGSPPGNFLVPHHPQPGPNVILRNTPQRPVFVAGYPKPAHIPPIEKDAEEIPTNPARIPPFPSPTARKPEKLETFNEGKIEYPAKSAGEAEVLGVAGRNPQLIPRNNLKPGQQANLKYAQPQPEQIPLPTYQQSQALQRQKEIDLNTIPIQTLLLRNAVTGQISNVQDLSVGEKFPENLITLNQPTSQEAFFRSNLPVNIVTADENIQPIGQFRFSPPSEPYFSLEGEDVENDAIVIDAKVEDEATSSSNADSDSEPIPNPQKAPEPSTAQAAPGAIALAGPGGVAGAAPRGTALVGKGGLAVASPQATAVAGPSKPEEKDKKSTRKTK</sequence>
<protein>
    <recommendedName>
        <fullName evidence="2">DUF4774 domain-containing protein</fullName>
    </recommendedName>
</protein>
<evidence type="ECO:0000313" key="3">
    <source>
        <dbReference type="EMBL" id="KAJ8930697.1"/>
    </source>
</evidence>
<comment type="caution">
    <text evidence="3">The sequence shown here is derived from an EMBL/GenBank/DDBJ whole genome shotgun (WGS) entry which is preliminary data.</text>
</comment>
<accession>A0AAV8WWQ5</accession>
<feature type="domain" description="DUF4774" evidence="2">
    <location>
        <begin position="297"/>
        <end position="342"/>
    </location>
</feature>
<keyword evidence="4" id="KW-1185">Reference proteome</keyword>
<name>A0AAV8WWQ5_9CUCU</name>
<evidence type="ECO:0000259" key="2">
    <source>
        <dbReference type="Pfam" id="PF15999"/>
    </source>
</evidence>
<dbReference type="EMBL" id="JANEYF010004577">
    <property type="protein sequence ID" value="KAJ8930697.1"/>
    <property type="molecule type" value="Genomic_DNA"/>
</dbReference>
<dbReference type="AlphaFoldDB" id="A0AAV8WWQ5"/>
<gene>
    <name evidence="3" type="ORF">NQ314_016462</name>
</gene>
<dbReference type="Proteomes" id="UP001162156">
    <property type="component" value="Unassembled WGS sequence"/>
</dbReference>
<organism evidence="3 4">
    <name type="scientific">Rhamnusium bicolor</name>
    <dbReference type="NCBI Taxonomy" id="1586634"/>
    <lineage>
        <taxon>Eukaryota</taxon>
        <taxon>Metazoa</taxon>
        <taxon>Ecdysozoa</taxon>
        <taxon>Arthropoda</taxon>
        <taxon>Hexapoda</taxon>
        <taxon>Insecta</taxon>
        <taxon>Pterygota</taxon>
        <taxon>Neoptera</taxon>
        <taxon>Endopterygota</taxon>
        <taxon>Coleoptera</taxon>
        <taxon>Polyphaga</taxon>
        <taxon>Cucujiformia</taxon>
        <taxon>Chrysomeloidea</taxon>
        <taxon>Cerambycidae</taxon>
        <taxon>Lepturinae</taxon>
        <taxon>Rhagiini</taxon>
        <taxon>Rhamnusium</taxon>
    </lineage>
</organism>
<proteinExistence type="predicted"/>
<evidence type="ECO:0000313" key="4">
    <source>
        <dbReference type="Proteomes" id="UP001162156"/>
    </source>
</evidence>
<reference evidence="3" key="1">
    <citation type="journal article" date="2023" name="Insect Mol. Biol.">
        <title>Genome sequencing provides insights into the evolution of gene families encoding plant cell wall-degrading enzymes in longhorned beetles.</title>
        <authorList>
            <person name="Shin N.R."/>
            <person name="Okamura Y."/>
            <person name="Kirsch R."/>
            <person name="Pauchet Y."/>
        </authorList>
    </citation>
    <scope>NUCLEOTIDE SEQUENCE</scope>
    <source>
        <strain evidence="3">RBIC_L_NR</strain>
    </source>
</reference>
<dbReference type="Pfam" id="PF15999">
    <property type="entry name" value="DUF4774"/>
    <property type="match status" value="1"/>
</dbReference>
<evidence type="ECO:0000256" key="1">
    <source>
        <dbReference type="SAM" id="MobiDB-lite"/>
    </source>
</evidence>
<dbReference type="InterPro" id="IPR031942">
    <property type="entry name" value="DUF4774"/>
</dbReference>